<organism evidence="1">
    <name type="scientific">Lepeophtheirus salmonis</name>
    <name type="common">Salmon louse</name>
    <name type="synonym">Caligus salmonis</name>
    <dbReference type="NCBI Taxonomy" id="72036"/>
    <lineage>
        <taxon>Eukaryota</taxon>
        <taxon>Metazoa</taxon>
        <taxon>Ecdysozoa</taxon>
        <taxon>Arthropoda</taxon>
        <taxon>Crustacea</taxon>
        <taxon>Multicrustacea</taxon>
        <taxon>Hexanauplia</taxon>
        <taxon>Copepoda</taxon>
        <taxon>Siphonostomatoida</taxon>
        <taxon>Caligidae</taxon>
        <taxon>Lepeophtheirus</taxon>
    </lineage>
</organism>
<accession>A0A0K2THW7</accession>
<name>A0A0K2THW7_LEPSM</name>
<evidence type="ECO:0000313" key="1">
    <source>
        <dbReference type="EMBL" id="CDW25524.1"/>
    </source>
</evidence>
<dbReference type="AlphaFoldDB" id="A0A0K2THW7"/>
<proteinExistence type="predicted"/>
<dbReference type="EMBL" id="HACA01008163">
    <property type="protein sequence ID" value="CDW25524.1"/>
    <property type="molecule type" value="Transcribed_RNA"/>
</dbReference>
<reference evidence="1" key="1">
    <citation type="submission" date="2014-05" db="EMBL/GenBank/DDBJ databases">
        <authorList>
            <person name="Chronopoulou M."/>
        </authorList>
    </citation>
    <scope>NUCLEOTIDE SEQUENCE</scope>
    <source>
        <tissue evidence="1">Whole organism</tissue>
    </source>
</reference>
<sequence>MRKQFPAKYRIQGKIPHYKNSKWNNLKIPFDTDSTPTTYDFIQIIHTGFLCREEQKWRRTDLPVAQTIQPSVKR</sequence>
<protein>
    <submittedName>
        <fullName evidence="1">Uncharacterized protein</fullName>
    </submittedName>
</protein>